<feature type="signal peptide" evidence="1">
    <location>
        <begin position="1"/>
        <end position="23"/>
    </location>
</feature>
<keyword evidence="1" id="KW-0732">Signal</keyword>
<dbReference type="SUPFAM" id="SSF54427">
    <property type="entry name" value="NTF2-like"/>
    <property type="match status" value="1"/>
</dbReference>
<evidence type="ECO:0000313" key="3">
    <source>
        <dbReference type="Proteomes" id="UP000533905"/>
    </source>
</evidence>
<protein>
    <submittedName>
        <fullName evidence="2">Nuclear transport factor 2 family protein</fullName>
    </submittedName>
</protein>
<dbReference type="EMBL" id="JABAIV010000011">
    <property type="protein sequence ID" value="NNG25573.1"/>
    <property type="molecule type" value="Genomic_DNA"/>
</dbReference>
<dbReference type="AlphaFoldDB" id="A0A7Y2P1U0"/>
<comment type="caution">
    <text evidence="2">The sequence shown here is derived from an EMBL/GenBank/DDBJ whole genome shotgun (WGS) entry which is preliminary data.</text>
</comment>
<accession>A0A7Y2P1U0</accession>
<feature type="chain" id="PRO_5030931594" evidence="1">
    <location>
        <begin position="24"/>
        <end position="179"/>
    </location>
</feature>
<sequence length="179" mass="20022">MKSILAASALALGLLLATPPALAQAPAADKQQIDAIVETFRTSIIKKDTAAFMQLFLHEAITWTGVVTDTSIERLYANRPDPKLKRPAKYRNSSPRKFIENIAKDHEQIEETFANLRIDGDGDVAQVWFDYSFVASDYKQNWGKESWQLVRTDAGWKIAAVVWSMEFNPVPPAPKSSVK</sequence>
<dbReference type="RefSeq" id="WP_171088361.1">
    <property type="nucleotide sequence ID" value="NZ_JABAIV010000011.1"/>
</dbReference>
<dbReference type="InterPro" id="IPR032710">
    <property type="entry name" value="NTF2-like_dom_sf"/>
</dbReference>
<name>A0A7Y2P1U0_9BURK</name>
<dbReference type="Gene3D" id="3.10.450.50">
    <property type="match status" value="1"/>
</dbReference>
<keyword evidence="3" id="KW-1185">Reference proteome</keyword>
<dbReference type="Proteomes" id="UP000533905">
    <property type="component" value="Unassembled WGS sequence"/>
</dbReference>
<evidence type="ECO:0000313" key="2">
    <source>
        <dbReference type="EMBL" id="NNG25573.1"/>
    </source>
</evidence>
<reference evidence="2 3" key="1">
    <citation type="submission" date="2020-04" db="EMBL/GenBank/DDBJ databases">
        <title>Massilia sp. nov., a cold adapted bacteria isolated from Arctic soil.</title>
        <authorList>
            <person name="Son J."/>
            <person name="Ka J.-O."/>
        </authorList>
    </citation>
    <scope>NUCLEOTIDE SEQUENCE [LARGE SCALE GENOMIC DNA]</scope>
    <source>
        <strain evidence="2 3">ML15P13</strain>
    </source>
</reference>
<proteinExistence type="predicted"/>
<organism evidence="2 3">
    <name type="scientific">Telluria aromaticivorans</name>
    <dbReference type="NCBI Taxonomy" id="2725995"/>
    <lineage>
        <taxon>Bacteria</taxon>
        <taxon>Pseudomonadati</taxon>
        <taxon>Pseudomonadota</taxon>
        <taxon>Betaproteobacteria</taxon>
        <taxon>Burkholderiales</taxon>
        <taxon>Oxalobacteraceae</taxon>
        <taxon>Telluria group</taxon>
        <taxon>Telluria</taxon>
    </lineage>
</organism>
<evidence type="ECO:0000256" key="1">
    <source>
        <dbReference type="SAM" id="SignalP"/>
    </source>
</evidence>
<gene>
    <name evidence="2" type="ORF">HGB41_21555</name>
</gene>